<sequence length="654" mass="72816">MNTSNPRRRRVSRSNILSFSEIKVPILDDAVPPIIEGYIPREYLDSDIEVVIEELWPESAPEGSFDVLVVHWRRSGSEGEPLLRRRFNGPIDPAIFPLRIPVDRRYLENDGTVLLSYEVLEQGTLPTSSPTRVLVLDRTPPNNNIAPQVPEFPVSIIDEDYLAENPTVNMRIPFYTGRRAWDRVEYYLSDETPPPERDTPDGFFDFVSETEPLVFPVPGDLFRLYRNGLQYMHIVLRDRSGNPGPRSIQTPVIVDLDPSPSDLQALVVPAMVNGLIDRQDARLGVVGKVLYDNWQEGDHVTVTWGATPLSPQPVTQLPLDVSIPWETLIAQGLGQASGVATYTITRTGGTLPTPPSPPTVIRWNFTVAGQDHGDAPQLLNLDLPAVMVWGEGSMTENLIDIRDQDQRIYASVPLYHRPQDGEKLTLYWGNFPSTAVPVAHYTVDVSKGDAEGSIVEFSDIPWNVITGAGNNDRMPVYYTTSNGVNEQLANFTNVTVAVVPILSLTQVQFPSATADAWINCQTVPPMWDHIPLGIPGNTQLREGDAVLLSWQGYEGFFTGPIDGTEDSLLHFLSAEEAKKGYIFKQDNYEEKIKPIRSDNPASVGSSALVSYEVLRGTRIIGRARERQVKIDQRYSSGRYCGPDEDGEQDSPVNE</sequence>
<feature type="region of interest" description="Disordered" evidence="1">
    <location>
        <begin position="633"/>
        <end position="654"/>
    </location>
</feature>
<name>A0A7Z1K485_9PSED</name>
<accession>A0A7Z1K485</accession>
<proteinExistence type="predicted"/>
<dbReference type="RefSeq" id="WP_098479688.1">
    <property type="nucleotide sequence ID" value="NZ_PDJN01000001.1"/>
</dbReference>
<reference evidence="2 3" key="1">
    <citation type="submission" date="2017-09" db="EMBL/GenBank/DDBJ databases">
        <authorList>
            <person name="DeBolt S."/>
            <person name="Huntemann M."/>
            <person name="Clum A."/>
            <person name="Pillay M."/>
            <person name="Palaniappan K."/>
            <person name="Varghese N."/>
            <person name="Mikhailova N."/>
            <person name="Stamatis D."/>
            <person name="Reddy T."/>
            <person name="Daum C."/>
            <person name="Shapiro N."/>
            <person name="Ivanova N."/>
            <person name="Kyrpides N."/>
            <person name="Woyke T."/>
        </authorList>
    </citation>
    <scope>NUCLEOTIDE SEQUENCE [LARGE SCALE GENOMIC DNA]</scope>
    <source>
        <strain evidence="2 3">A2-S9</strain>
    </source>
</reference>
<gene>
    <name evidence="2" type="ORF">DM05_2448</name>
</gene>
<evidence type="ECO:0000313" key="3">
    <source>
        <dbReference type="Proteomes" id="UP000221580"/>
    </source>
</evidence>
<organism evidence="2 3">
    <name type="scientific">Pseudomonas poae</name>
    <dbReference type="NCBI Taxonomy" id="200451"/>
    <lineage>
        <taxon>Bacteria</taxon>
        <taxon>Pseudomonadati</taxon>
        <taxon>Pseudomonadota</taxon>
        <taxon>Gammaproteobacteria</taxon>
        <taxon>Pseudomonadales</taxon>
        <taxon>Pseudomonadaceae</taxon>
        <taxon>Pseudomonas</taxon>
    </lineage>
</organism>
<dbReference type="EMBL" id="PDJN01000001">
    <property type="protein sequence ID" value="PFG72067.1"/>
    <property type="molecule type" value="Genomic_DNA"/>
</dbReference>
<dbReference type="Proteomes" id="UP000221580">
    <property type="component" value="Unassembled WGS sequence"/>
</dbReference>
<dbReference type="AlphaFoldDB" id="A0A7Z1K485"/>
<evidence type="ECO:0000256" key="1">
    <source>
        <dbReference type="SAM" id="MobiDB-lite"/>
    </source>
</evidence>
<reference evidence="2 3" key="2">
    <citation type="submission" date="2017-10" db="EMBL/GenBank/DDBJ databases">
        <title>Bacterial endophytes that colonize and modify switchgrass growth.</title>
        <authorList>
            <person name="Debolt S."/>
        </authorList>
    </citation>
    <scope>NUCLEOTIDE SEQUENCE [LARGE SCALE GENOMIC DNA]</scope>
    <source>
        <strain evidence="2 3">A2-S9</strain>
    </source>
</reference>
<comment type="caution">
    <text evidence="2">The sequence shown here is derived from an EMBL/GenBank/DDBJ whole genome shotgun (WGS) entry which is preliminary data.</text>
</comment>
<protein>
    <submittedName>
        <fullName evidence="2">Uncharacterized protein</fullName>
    </submittedName>
</protein>
<evidence type="ECO:0000313" key="2">
    <source>
        <dbReference type="EMBL" id="PFG72067.1"/>
    </source>
</evidence>